<dbReference type="Pfam" id="PF02653">
    <property type="entry name" value="BPD_transp_2"/>
    <property type="match status" value="1"/>
</dbReference>
<dbReference type="CDD" id="cd06582">
    <property type="entry name" value="TM_PBP1_LivH_like"/>
    <property type="match status" value="1"/>
</dbReference>
<accession>A0A139SIZ2</accession>
<evidence type="ECO:0000313" key="11">
    <source>
        <dbReference type="EMBL" id="KXU34506.1"/>
    </source>
</evidence>
<dbReference type="GO" id="GO:0015190">
    <property type="term" value="F:L-leucine transmembrane transporter activity"/>
    <property type="evidence" value="ECO:0007669"/>
    <property type="project" value="TreeGrafter"/>
</dbReference>
<dbReference type="GO" id="GO:0015808">
    <property type="term" value="P:L-alanine transport"/>
    <property type="evidence" value="ECO:0007669"/>
    <property type="project" value="TreeGrafter"/>
</dbReference>
<protein>
    <submittedName>
        <fullName evidence="11">ABC transporter permease</fullName>
    </submittedName>
</protein>
<comment type="subcellular location">
    <subcellularLocation>
        <location evidence="1">Cell membrane</location>
        <topology evidence="1">Multi-pass membrane protein</topology>
    </subcellularLocation>
</comment>
<proteinExistence type="inferred from homology"/>
<evidence type="ECO:0000256" key="2">
    <source>
        <dbReference type="ARBA" id="ARBA00022448"/>
    </source>
</evidence>
<sequence length="296" mass="30718">MEAFFQQLLNGLSLGAIYALIALGYTMVYGVLRFINFAHADVFMSGAFIGYYAAQRLPPGTVWGGLAVLGAAMLGCALIGMLIERLAYRPLRGAPTLNVLITAIGVSLLMEYSGQLFFGATPRTFPAVFPTKQFSLGGLAISSNQLLVIAAALALVAALQLIIHRTRIGTAMRAVAQNPRAAQLMGVNNSRVIAFTFGLGSALAGAGGILYALNYPSIDPLMGVSPGLKAFTAAILGGIGNIPGAALGGLLLGTVETFVSGSALSTYKDAIAFTILLTILFFRPAGLLGRATAEKV</sequence>
<dbReference type="PANTHER" id="PTHR11795">
    <property type="entry name" value="BRANCHED-CHAIN AMINO ACID TRANSPORT SYSTEM PERMEASE PROTEIN LIVH"/>
    <property type="match status" value="1"/>
</dbReference>
<evidence type="ECO:0000256" key="8">
    <source>
        <dbReference type="ARBA" id="ARBA00023136"/>
    </source>
</evidence>
<comment type="caution">
    <text evidence="11">The sequence shown here is derived from an EMBL/GenBank/DDBJ whole genome shotgun (WGS) entry which is preliminary data.</text>
</comment>
<dbReference type="STRING" id="1548207.AXK11_08260"/>
<reference evidence="12" key="1">
    <citation type="submission" date="2016-02" db="EMBL/GenBank/DDBJ databases">
        <authorList>
            <person name="Sanders J.G."/>
            <person name="Lin J.Y."/>
            <person name="Wertz J.T."/>
            <person name="Russell J.A."/>
            <person name="Moreau C.S."/>
            <person name="Powell S."/>
        </authorList>
    </citation>
    <scope>NUCLEOTIDE SEQUENCE [LARGE SCALE GENOMIC DNA]</scope>
    <source>
        <strain evidence="12">CAG34</strain>
    </source>
</reference>
<gene>
    <name evidence="11" type="ORF">AXK11_08260</name>
</gene>
<dbReference type="AlphaFoldDB" id="A0A139SIZ2"/>
<keyword evidence="6" id="KW-0029">Amino-acid transport</keyword>
<dbReference type="InterPro" id="IPR052157">
    <property type="entry name" value="BCAA_transport_permease"/>
</dbReference>
<dbReference type="GO" id="GO:0015192">
    <property type="term" value="F:L-phenylalanine transmembrane transporter activity"/>
    <property type="evidence" value="ECO:0007669"/>
    <property type="project" value="TreeGrafter"/>
</dbReference>
<evidence type="ECO:0000256" key="5">
    <source>
        <dbReference type="ARBA" id="ARBA00022692"/>
    </source>
</evidence>
<evidence type="ECO:0000313" key="12">
    <source>
        <dbReference type="Proteomes" id="UP000070058"/>
    </source>
</evidence>
<dbReference type="Proteomes" id="UP000070058">
    <property type="component" value="Unassembled WGS sequence"/>
</dbReference>
<dbReference type="EMBL" id="LSZQ01000061">
    <property type="protein sequence ID" value="KXU34506.1"/>
    <property type="molecule type" value="Genomic_DNA"/>
</dbReference>
<evidence type="ECO:0000256" key="10">
    <source>
        <dbReference type="SAM" id="Phobius"/>
    </source>
</evidence>
<keyword evidence="12" id="KW-1185">Reference proteome</keyword>
<keyword evidence="5 10" id="KW-0812">Transmembrane</keyword>
<dbReference type="GO" id="GO:0005304">
    <property type="term" value="F:L-valine transmembrane transporter activity"/>
    <property type="evidence" value="ECO:0007669"/>
    <property type="project" value="TreeGrafter"/>
</dbReference>
<evidence type="ECO:0000256" key="6">
    <source>
        <dbReference type="ARBA" id="ARBA00022970"/>
    </source>
</evidence>
<evidence type="ECO:0000256" key="7">
    <source>
        <dbReference type="ARBA" id="ARBA00022989"/>
    </source>
</evidence>
<dbReference type="InterPro" id="IPR001851">
    <property type="entry name" value="ABC_transp_permease"/>
</dbReference>
<dbReference type="RefSeq" id="WP_068631124.1">
    <property type="nucleotide sequence ID" value="NZ_LSZQ01000061.1"/>
</dbReference>
<dbReference type="GO" id="GO:0015188">
    <property type="term" value="F:L-isoleucine transmembrane transporter activity"/>
    <property type="evidence" value="ECO:0007669"/>
    <property type="project" value="TreeGrafter"/>
</dbReference>
<keyword evidence="3" id="KW-1003">Cell membrane</keyword>
<name>A0A139SIZ2_9BACT</name>
<keyword evidence="2" id="KW-0813">Transport</keyword>
<feature type="transmembrane region" description="Helical" evidence="10">
    <location>
        <begin position="95"/>
        <end position="118"/>
    </location>
</feature>
<dbReference type="GO" id="GO:0005886">
    <property type="term" value="C:plasma membrane"/>
    <property type="evidence" value="ECO:0007669"/>
    <property type="project" value="UniProtKB-SubCell"/>
</dbReference>
<feature type="transmembrane region" description="Helical" evidence="10">
    <location>
        <begin position="192"/>
        <end position="213"/>
    </location>
</feature>
<evidence type="ECO:0000256" key="1">
    <source>
        <dbReference type="ARBA" id="ARBA00004651"/>
    </source>
</evidence>
<dbReference type="PANTHER" id="PTHR11795:SF371">
    <property type="entry name" value="HIGH-AFFINITY BRANCHED-CHAIN AMINO ACID TRANSPORT SYSTEM PERMEASE PROTEIN LIVH"/>
    <property type="match status" value="1"/>
</dbReference>
<feature type="transmembrane region" description="Helical" evidence="10">
    <location>
        <begin position="138"/>
        <end position="163"/>
    </location>
</feature>
<evidence type="ECO:0000256" key="3">
    <source>
        <dbReference type="ARBA" id="ARBA00022475"/>
    </source>
</evidence>
<evidence type="ECO:0000256" key="9">
    <source>
        <dbReference type="ARBA" id="ARBA00037998"/>
    </source>
</evidence>
<feature type="transmembrane region" description="Helical" evidence="10">
    <location>
        <begin position="60"/>
        <end position="83"/>
    </location>
</feature>
<feature type="transmembrane region" description="Helical" evidence="10">
    <location>
        <begin position="12"/>
        <end position="32"/>
    </location>
</feature>
<dbReference type="OrthoDB" id="9807115at2"/>
<keyword evidence="4" id="KW-0997">Cell inner membrane</keyword>
<keyword evidence="7 10" id="KW-1133">Transmembrane helix</keyword>
<keyword evidence="8 10" id="KW-0472">Membrane</keyword>
<feature type="transmembrane region" description="Helical" evidence="10">
    <location>
        <begin position="233"/>
        <end position="259"/>
    </location>
</feature>
<dbReference type="GO" id="GO:1903806">
    <property type="term" value="P:L-isoleucine import across plasma membrane"/>
    <property type="evidence" value="ECO:0007669"/>
    <property type="project" value="TreeGrafter"/>
</dbReference>
<organism evidence="11 12">
    <name type="scientific">Cephaloticoccus primus</name>
    <dbReference type="NCBI Taxonomy" id="1548207"/>
    <lineage>
        <taxon>Bacteria</taxon>
        <taxon>Pseudomonadati</taxon>
        <taxon>Verrucomicrobiota</taxon>
        <taxon>Opitutia</taxon>
        <taxon>Opitutales</taxon>
        <taxon>Opitutaceae</taxon>
        <taxon>Cephaloticoccus</taxon>
    </lineage>
</organism>
<evidence type="ECO:0000256" key="4">
    <source>
        <dbReference type="ARBA" id="ARBA00022519"/>
    </source>
</evidence>
<comment type="similarity">
    <text evidence="9">Belongs to the binding-protein-dependent transport system permease family. LivHM subfamily.</text>
</comment>
<dbReference type="GO" id="GO:0042941">
    <property type="term" value="P:D-alanine transmembrane transport"/>
    <property type="evidence" value="ECO:0007669"/>
    <property type="project" value="TreeGrafter"/>
</dbReference>